<proteinExistence type="predicted"/>
<reference evidence="1 2" key="1">
    <citation type="submission" date="2020-05" db="EMBL/GenBank/DDBJ databases">
        <title>Paenibacillus glebae, sp. nov., Paenibacillus humi sp. nov., Paenibacillus pedi sp. nov., Paenibacillus terrestris sp. nov. and Paenibacillus terricola sp. nov., isolated from a forest top soil sample.</title>
        <authorList>
            <person name="Qi S."/>
            <person name="Carlier A."/>
            <person name="Cnockaert M."/>
            <person name="Vandamme P."/>
        </authorList>
    </citation>
    <scope>NUCLEOTIDE SEQUENCE [LARGE SCALE GENOMIC DNA]</scope>
    <source>
        <strain evidence="1 2">LMG 29502</strain>
    </source>
</reference>
<name>A0ABX2DT65_9BACL</name>
<organism evidence="1 2">
    <name type="scientific">Paenibacillus tritici</name>
    <dbReference type="NCBI Taxonomy" id="1873425"/>
    <lineage>
        <taxon>Bacteria</taxon>
        <taxon>Bacillati</taxon>
        <taxon>Bacillota</taxon>
        <taxon>Bacilli</taxon>
        <taxon>Bacillales</taxon>
        <taxon>Paenibacillaceae</taxon>
        <taxon>Paenibacillus</taxon>
    </lineage>
</organism>
<accession>A0ABX2DT65</accession>
<protein>
    <submittedName>
        <fullName evidence="1">Uncharacterized protein</fullName>
    </submittedName>
</protein>
<dbReference type="RefSeq" id="WP_173137385.1">
    <property type="nucleotide sequence ID" value="NZ_JABMKX010000011.1"/>
</dbReference>
<gene>
    <name evidence="1" type="ORF">HQN87_21225</name>
</gene>
<keyword evidence="2" id="KW-1185">Reference proteome</keyword>
<evidence type="ECO:0000313" key="2">
    <source>
        <dbReference type="Proteomes" id="UP000711047"/>
    </source>
</evidence>
<comment type="caution">
    <text evidence="1">The sequence shown here is derived from an EMBL/GenBank/DDBJ whole genome shotgun (WGS) entry which is preliminary data.</text>
</comment>
<sequence>MKRYMITSALILLILASLGTFYAYGAELRLPEYKLQTLEGDLAEASKLTLLGSYVGGKGSYPIEVSTSGSKRSEQTFSNQWMKNKGPLHDQTFSEFKALYKEHPGFMRGKMGTDGYYSDQDTLIFAKASYTHSKDTDQEGTIRWSIDSLDLATGKQVRYTDELTDSVQYTNVIDVQKAGSEIHVLTNVNRVNSGNELIDMVFNAETGLPIHSVQVPLGKPSRNDRELQIQIIAEKKPTAANSRVLFLVTESSKRTDNTVSASDTIPTIFSERLFEYQYASGDVKELPLVAGAEEENRPGSWTLHSLERATYTTMHLSEEAVTINRYDLSTGFAHPQVTIKASQLGKGTISQAQVADGRIYLLLQTGDYFKNNSMPIIAVADITDGRILYQGTPAPVKANGRPDDQLDDAQFLNMTIMQ</sequence>
<dbReference type="Proteomes" id="UP000711047">
    <property type="component" value="Unassembled WGS sequence"/>
</dbReference>
<evidence type="ECO:0000313" key="1">
    <source>
        <dbReference type="EMBL" id="NQX47850.1"/>
    </source>
</evidence>
<dbReference type="EMBL" id="JABMKX010000011">
    <property type="protein sequence ID" value="NQX47850.1"/>
    <property type="molecule type" value="Genomic_DNA"/>
</dbReference>